<dbReference type="InterPro" id="IPR000772">
    <property type="entry name" value="Ricin_B_lectin"/>
</dbReference>
<proteinExistence type="predicted"/>
<dbReference type="AlphaFoldDB" id="A0A8J3RF33"/>
<sequence length="173" mass="20326">MVWSEKDYISVPAYADGTYKWQNEYNRHYLEVYQSSTANKGRVITWPIYNSANQLWSDFTLSDGYYRLMNNNSRKWLGFADQQYGNGYCGFPDQYDWLNASSQWWDYRKLWDQTDGRYYSAWVNKMGCQGNAYVDMLSVVDLSPVNTSLLHEATCSDQRYGSPTGCYWRRDGG</sequence>
<accession>A0A8J3RF33</accession>
<protein>
    <recommendedName>
        <fullName evidence="1">Ricin B lectin domain-containing protein</fullName>
    </recommendedName>
</protein>
<dbReference type="RefSeq" id="WP_204019178.1">
    <property type="nucleotide sequence ID" value="NZ_BOOG01000115.1"/>
</dbReference>
<evidence type="ECO:0000313" key="3">
    <source>
        <dbReference type="Proteomes" id="UP000610966"/>
    </source>
</evidence>
<gene>
    <name evidence="2" type="ORF">Mth01_57980</name>
</gene>
<organism evidence="2 3">
    <name type="scientific">Sphaerimonospora thailandensis</name>
    <dbReference type="NCBI Taxonomy" id="795644"/>
    <lineage>
        <taxon>Bacteria</taxon>
        <taxon>Bacillati</taxon>
        <taxon>Actinomycetota</taxon>
        <taxon>Actinomycetes</taxon>
        <taxon>Streptosporangiales</taxon>
        <taxon>Streptosporangiaceae</taxon>
        <taxon>Sphaerimonospora</taxon>
    </lineage>
</organism>
<dbReference type="EMBL" id="BOOG01000115">
    <property type="protein sequence ID" value="GIH73545.1"/>
    <property type="molecule type" value="Genomic_DNA"/>
</dbReference>
<evidence type="ECO:0000259" key="1">
    <source>
        <dbReference type="Pfam" id="PF14200"/>
    </source>
</evidence>
<evidence type="ECO:0000313" key="2">
    <source>
        <dbReference type="EMBL" id="GIH73545.1"/>
    </source>
</evidence>
<dbReference type="Gene3D" id="2.80.10.50">
    <property type="match status" value="1"/>
</dbReference>
<feature type="domain" description="Ricin B lectin" evidence="1">
    <location>
        <begin position="16"/>
        <end position="86"/>
    </location>
</feature>
<dbReference type="Proteomes" id="UP000610966">
    <property type="component" value="Unassembled WGS sequence"/>
</dbReference>
<keyword evidence="3" id="KW-1185">Reference proteome</keyword>
<dbReference type="Pfam" id="PF14200">
    <property type="entry name" value="RicinB_lectin_2"/>
    <property type="match status" value="1"/>
</dbReference>
<reference evidence="2" key="1">
    <citation type="submission" date="2021-01" db="EMBL/GenBank/DDBJ databases">
        <title>Whole genome shotgun sequence of Sphaerimonospora thailandensis NBRC 107569.</title>
        <authorList>
            <person name="Komaki H."/>
            <person name="Tamura T."/>
        </authorList>
    </citation>
    <scope>NUCLEOTIDE SEQUENCE</scope>
    <source>
        <strain evidence="2">NBRC 107569</strain>
    </source>
</reference>
<dbReference type="CDD" id="cd00161">
    <property type="entry name" value="beta-trefoil_Ricin-like"/>
    <property type="match status" value="1"/>
</dbReference>
<comment type="caution">
    <text evidence="2">The sequence shown here is derived from an EMBL/GenBank/DDBJ whole genome shotgun (WGS) entry which is preliminary data.</text>
</comment>
<name>A0A8J3RF33_9ACTN</name>
<dbReference type="InterPro" id="IPR035992">
    <property type="entry name" value="Ricin_B-like_lectins"/>
</dbReference>
<dbReference type="SUPFAM" id="SSF50370">
    <property type="entry name" value="Ricin B-like lectins"/>
    <property type="match status" value="1"/>
</dbReference>